<dbReference type="GeneID" id="106570242"/>
<evidence type="ECO:0000313" key="3">
    <source>
        <dbReference type="Proteomes" id="UP001652741"/>
    </source>
</evidence>
<evidence type="ECO:0000256" key="1">
    <source>
        <dbReference type="SAM" id="MobiDB-lite"/>
    </source>
</evidence>
<dbReference type="AlphaFoldDB" id="A0A1S3M423"/>
<reference evidence="4" key="1">
    <citation type="submission" date="2025-08" db="UniProtKB">
        <authorList>
            <consortium name="RefSeq"/>
        </authorList>
    </citation>
    <scope>IDENTIFICATION</scope>
</reference>
<organism evidence="3 4">
    <name type="scientific">Salmo salar</name>
    <name type="common">Atlantic salmon</name>
    <dbReference type="NCBI Taxonomy" id="8030"/>
    <lineage>
        <taxon>Eukaryota</taxon>
        <taxon>Metazoa</taxon>
        <taxon>Chordata</taxon>
        <taxon>Craniata</taxon>
        <taxon>Vertebrata</taxon>
        <taxon>Euteleostomi</taxon>
        <taxon>Actinopterygii</taxon>
        <taxon>Neopterygii</taxon>
        <taxon>Teleostei</taxon>
        <taxon>Protacanthopterygii</taxon>
        <taxon>Salmoniformes</taxon>
        <taxon>Salmonidae</taxon>
        <taxon>Salmoninae</taxon>
        <taxon>Salmo</taxon>
    </lineage>
</organism>
<name>A0A1S3M423_SALSA</name>
<feature type="signal peptide" evidence="2">
    <location>
        <begin position="1"/>
        <end position="22"/>
    </location>
</feature>
<keyword evidence="2" id="KW-0732">Signal</keyword>
<sequence>MAFGINLWIVLLCSIFSEPLRSACAPHDAQRLRGYMYSGSSQVEDEQKQPSDGYSQDQIKTAFSTSGSVQSDATPRETGPNTHNQELSPRGYASSSIQPAPRMLGLSGSIASRTSVSHNKRHTLASITSGQGVTNPSAVRMVSSWDAKGIQPKTFSLQPRSSNSGSVQKFLGSHLFKSTPQNSVAQSGIDQSVREMASTPYLQAPSRGSSGTSFRPGPLHFGSTEGGSATNVYKPIFSQYVKPYQSSYASASSGSTSSQYAQRIDGASRSSSIPTSSLASISSVFTPSRNSYGTYKPGSILGATPRQSLFTSNQGGSGSLYSQNVLATNQKPSSTTPAKSNHRQVSGQMGYYQPSYVASSGPITILYSSAQAGSSSTHVQKPSSSKAAPRQSYTPNAVKSIPSYARGPNQSIFFNLHGPTQSRTSTPQSFALVSIYNIPARYGGTHIRRLQDRIPSGRSASTSHSKTSSSVNKPQQNHTPPAKQEGPSTAYVQVSRSTR</sequence>
<gene>
    <name evidence="4" type="primary">LOC106570242</name>
</gene>
<keyword evidence="3" id="KW-1185">Reference proteome</keyword>
<dbReference type="RefSeq" id="XP_013997820.1">
    <property type="nucleotide sequence ID" value="XM_014142345.2"/>
</dbReference>
<evidence type="ECO:0000256" key="2">
    <source>
        <dbReference type="SAM" id="SignalP"/>
    </source>
</evidence>
<dbReference type="OrthoDB" id="10435879at2759"/>
<feature type="compositionally biased region" description="Polar residues" evidence="1">
    <location>
        <begin position="374"/>
        <end position="397"/>
    </location>
</feature>
<feature type="region of interest" description="Disordered" evidence="1">
    <location>
        <begin position="64"/>
        <end position="96"/>
    </location>
</feature>
<feature type="region of interest" description="Disordered" evidence="1">
    <location>
        <begin position="374"/>
        <end position="404"/>
    </location>
</feature>
<dbReference type="KEGG" id="sasa:106570242"/>
<dbReference type="Proteomes" id="UP001652741">
    <property type="component" value="Chromosome ssa14"/>
</dbReference>
<feature type="region of interest" description="Disordered" evidence="1">
    <location>
        <begin position="201"/>
        <end position="226"/>
    </location>
</feature>
<proteinExistence type="predicted"/>
<feature type="compositionally biased region" description="Polar residues" evidence="1">
    <location>
        <begin position="486"/>
        <end position="499"/>
    </location>
</feature>
<evidence type="ECO:0000313" key="4">
    <source>
        <dbReference type="RefSeq" id="XP_013997820.1"/>
    </source>
</evidence>
<feature type="compositionally biased region" description="Low complexity" evidence="1">
    <location>
        <begin position="456"/>
        <end position="470"/>
    </location>
</feature>
<accession>A0A1S3M423</accession>
<feature type="chain" id="PRO_5010168205" evidence="2">
    <location>
        <begin position="23"/>
        <end position="499"/>
    </location>
</feature>
<protein>
    <submittedName>
        <fullName evidence="4">Uncharacterized serine-rich protein C215.13</fullName>
    </submittedName>
</protein>
<feature type="region of interest" description="Disordered" evidence="1">
    <location>
        <begin position="448"/>
        <end position="499"/>
    </location>
</feature>